<gene>
    <name evidence="3" type="ORF">SAMN05443545_10937</name>
</gene>
<evidence type="ECO:0000256" key="2">
    <source>
        <dbReference type="SAM" id="SignalP"/>
    </source>
</evidence>
<dbReference type="OrthoDB" id="6366714at2"/>
<feature type="region of interest" description="Disordered" evidence="1">
    <location>
        <begin position="127"/>
        <end position="168"/>
    </location>
</feature>
<keyword evidence="2" id="KW-0732">Signal</keyword>
<feature type="signal peptide" evidence="2">
    <location>
        <begin position="1"/>
        <end position="22"/>
    </location>
</feature>
<name>A0A1H3G7S9_9GAMM</name>
<dbReference type="RefSeq" id="WP_092571654.1">
    <property type="nucleotide sequence ID" value="NZ_BMXH01000007.1"/>
</dbReference>
<organism evidence="3 4">
    <name type="scientific">Aidingimonas halophila</name>
    <dbReference type="NCBI Taxonomy" id="574349"/>
    <lineage>
        <taxon>Bacteria</taxon>
        <taxon>Pseudomonadati</taxon>
        <taxon>Pseudomonadota</taxon>
        <taxon>Gammaproteobacteria</taxon>
        <taxon>Oceanospirillales</taxon>
        <taxon>Halomonadaceae</taxon>
        <taxon>Aidingimonas</taxon>
    </lineage>
</organism>
<reference evidence="3 4" key="1">
    <citation type="submission" date="2016-10" db="EMBL/GenBank/DDBJ databases">
        <authorList>
            <person name="de Groot N.N."/>
        </authorList>
    </citation>
    <scope>NUCLEOTIDE SEQUENCE [LARGE SCALE GENOMIC DNA]</scope>
    <source>
        <strain evidence="3 4">DSM 19219</strain>
    </source>
</reference>
<dbReference type="EMBL" id="FNNI01000009">
    <property type="protein sequence ID" value="SDX99382.1"/>
    <property type="molecule type" value="Genomic_DNA"/>
</dbReference>
<proteinExistence type="predicted"/>
<evidence type="ECO:0000313" key="4">
    <source>
        <dbReference type="Proteomes" id="UP000198500"/>
    </source>
</evidence>
<accession>A0A1H3G7S9</accession>
<feature type="compositionally biased region" description="Low complexity" evidence="1">
    <location>
        <begin position="135"/>
        <end position="168"/>
    </location>
</feature>
<dbReference type="AlphaFoldDB" id="A0A1H3G7S9"/>
<evidence type="ECO:0000313" key="3">
    <source>
        <dbReference type="EMBL" id="SDX99382.1"/>
    </source>
</evidence>
<sequence length="168" mass="18378">MKVAKLFAPAVAALAFSVPAMAQQMGGGGMGGGAPSVDDQVSQLDQMVDLDDGQKEEISSLLTQMQDDIGAKEQEAQELQQQISERVQPDYDEAAIRADAERLGDLTAEMTADSIILQSQIEDVFTQEQRDQLDEAMAQQQEQMEQMQEQMQQQEQGQGQGQGEEALQ</sequence>
<evidence type="ECO:0000256" key="1">
    <source>
        <dbReference type="SAM" id="MobiDB-lite"/>
    </source>
</evidence>
<protein>
    <submittedName>
        <fullName evidence="3">LTXXQ motif family protein</fullName>
    </submittedName>
</protein>
<keyword evidence="4" id="KW-1185">Reference proteome</keyword>
<feature type="chain" id="PRO_5011713732" evidence="2">
    <location>
        <begin position="23"/>
        <end position="168"/>
    </location>
</feature>
<dbReference type="Gene3D" id="1.20.120.1490">
    <property type="match status" value="1"/>
</dbReference>
<dbReference type="Proteomes" id="UP000198500">
    <property type="component" value="Unassembled WGS sequence"/>
</dbReference>